<feature type="chain" id="PRO_5004878854" description="ER membrane protein complex subunit 7 beta-sandwich domain-containing protein" evidence="2">
    <location>
        <begin position="20"/>
        <end position="227"/>
    </location>
</feature>
<dbReference type="EMBL" id="HG793125">
    <property type="protein sequence ID" value="CDK25141.1"/>
    <property type="molecule type" value="Genomic_DNA"/>
</dbReference>
<dbReference type="GeneID" id="34518541"/>
<protein>
    <recommendedName>
        <fullName evidence="5">ER membrane protein complex subunit 7 beta-sandwich domain-containing protein</fullName>
    </recommendedName>
</protein>
<dbReference type="HOGENOM" id="CLU_1219847_0_0_1"/>
<feature type="compositionally biased region" description="Low complexity" evidence="1">
    <location>
        <begin position="217"/>
        <end position="227"/>
    </location>
</feature>
<proteinExistence type="predicted"/>
<evidence type="ECO:0000256" key="1">
    <source>
        <dbReference type="SAM" id="MobiDB-lite"/>
    </source>
</evidence>
<evidence type="ECO:0000313" key="4">
    <source>
        <dbReference type="Proteomes" id="UP000019384"/>
    </source>
</evidence>
<dbReference type="RefSeq" id="XP_022457153.1">
    <property type="nucleotide sequence ID" value="XM_022605712.1"/>
</dbReference>
<keyword evidence="2" id="KW-0732">Signal</keyword>
<gene>
    <name evidence="3" type="ORF">KUCA_T00001108001</name>
</gene>
<dbReference type="AlphaFoldDB" id="W6MGX0"/>
<reference evidence="3" key="1">
    <citation type="submission" date="2013-12" db="EMBL/GenBank/DDBJ databases">
        <authorList>
            <person name="Genoscope - CEA"/>
        </authorList>
    </citation>
    <scope>NUCLEOTIDE SEQUENCE</scope>
    <source>
        <strain evidence="3">CBS 1993</strain>
    </source>
</reference>
<reference evidence="3" key="2">
    <citation type="submission" date="2014-02" db="EMBL/GenBank/DDBJ databases">
        <title>Complete DNA sequence of /Kuraishia capsulata/ illustrates novel genomic features among budding yeasts (/Saccharomycotina/).</title>
        <authorList>
            <person name="Morales L."/>
            <person name="Noel B."/>
            <person name="Porcel B."/>
            <person name="Marcet-Houben M."/>
            <person name="Hullo M-F."/>
            <person name="Sacerdot C."/>
            <person name="Tekaia F."/>
            <person name="Leh-Louis V."/>
            <person name="Despons L."/>
            <person name="Khanna V."/>
            <person name="Aury J-M."/>
            <person name="Barbe V."/>
            <person name="Couloux A."/>
            <person name="Labadie K."/>
            <person name="Pelletier E."/>
            <person name="Souciet J-L."/>
            <person name="Boekhout T."/>
            <person name="Gabaldon T."/>
            <person name="Wincker P."/>
            <person name="Dujon B."/>
        </authorList>
    </citation>
    <scope>NUCLEOTIDE SEQUENCE</scope>
    <source>
        <strain evidence="3">CBS 1993</strain>
    </source>
</reference>
<feature type="region of interest" description="Disordered" evidence="1">
    <location>
        <begin position="189"/>
        <end position="227"/>
    </location>
</feature>
<evidence type="ECO:0000313" key="3">
    <source>
        <dbReference type="EMBL" id="CDK25141.1"/>
    </source>
</evidence>
<accession>W6MGX0</accession>
<name>W6MGX0_9ASCO</name>
<evidence type="ECO:0000256" key="2">
    <source>
        <dbReference type="SAM" id="SignalP"/>
    </source>
</evidence>
<evidence type="ECO:0008006" key="5">
    <source>
        <dbReference type="Google" id="ProtNLM"/>
    </source>
</evidence>
<organism evidence="3 4">
    <name type="scientific">Kuraishia capsulata CBS 1993</name>
    <dbReference type="NCBI Taxonomy" id="1382522"/>
    <lineage>
        <taxon>Eukaryota</taxon>
        <taxon>Fungi</taxon>
        <taxon>Dikarya</taxon>
        <taxon>Ascomycota</taxon>
        <taxon>Saccharomycotina</taxon>
        <taxon>Pichiomycetes</taxon>
        <taxon>Pichiales</taxon>
        <taxon>Pichiaceae</taxon>
        <taxon>Kuraishia</taxon>
    </lineage>
</organism>
<feature type="compositionally biased region" description="Pro residues" evidence="1">
    <location>
        <begin position="198"/>
        <end position="207"/>
    </location>
</feature>
<sequence>MLRSVLLQVFACAVALCAAIEGSLELPSGLVLDPARSNLRLVGLKDGLLEDGPSERFYHFRADGTFEIPNVETGKYFLSIGSLDFALAKFSKLLVEVDAEQTVQIHDLEPGLIIDALAPAVDHPLRIPARLVRIRNYIEVKNKGISDTVPVKFMKNHKGATVGLVVALLLGVVPQLLLYYRPDLFADDETSEAETPRPEPIQAPTQPPIEVIKQTTARASAAGRRRK</sequence>
<keyword evidence="4" id="KW-1185">Reference proteome</keyword>
<feature type="signal peptide" evidence="2">
    <location>
        <begin position="1"/>
        <end position="19"/>
    </location>
</feature>
<dbReference type="Proteomes" id="UP000019384">
    <property type="component" value="Unassembled WGS sequence"/>
</dbReference>